<keyword evidence="3" id="KW-1185">Reference proteome</keyword>
<gene>
    <name evidence="2" type="ORF">HLY00_4548</name>
</gene>
<feature type="transmembrane region" description="Helical" evidence="1">
    <location>
        <begin position="93"/>
        <end position="109"/>
    </location>
</feature>
<sequence length="152" mass="16866">MSGMGTLALGALPVLGGSLLALLGGEAMGGLGFRSGIREDFELLELLPDEEEARKAALRQSIMDRIDDLIEASAKRRQLRAAVYTHATGWRDIVMFLNTVLFTIVWWNVDHARNVWLPLFVVLVLAMVVAAMFAFRSVMSPLRRARARVGKR</sequence>
<organism evidence="2 3">
    <name type="scientific">Mycolicibacterium hippocampi</name>
    <dbReference type="NCBI Taxonomy" id="659824"/>
    <lineage>
        <taxon>Bacteria</taxon>
        <taxon>Bacillati</taxon>
        <taxon>Actinomycetota</taxon>
        <taxon>Actinomycetes</taxon>
        <taxon>Mycobacteriales</taxon>
        <taxon>Mycobacteriaceae</taxon>
        <taxon>Mycolicibacterium</taxon>
    </lineage>
</organism>
<keyword evidence="1" id="KW-1133">Transmembrane helix</keyword>
<comment type="caution">
    <text evidence="2">The sequence shown here is derived from an EMBL/GenBank/DDBJ whole genome shotgun (WGS) entry which is preliminary data.</text>
</comment>
<name>A0A850PZB3_9MYCO</name>
<reference evidence="2 3" key="1">
    <citation type="submission" date="2020-05" db="EMBL/GenBank/DDBJ databases">
        <title>Draft genome sequence of Mycobacterium hippocampi DL, isolated from European seabass, Dicentrarchus labrax, reared in fish farms.</title>
        <authorList>
            <person name="Stathopoulou P."/>
            <person name="Asimakis E."/>
            <person name="Tzokas K."/>
            <person name="Batargias C."/>
            <person name="Tsiamis G."/>
        </authorList>
    </citation>
    <scope>NUCLEOTIDE SEQUENCE [LARGE SCALE GENOMIC DNA]</scope>
    <source>
        <strain evidence="2 3">DL</strain>
    </source>
</reference>
<feature type="transmembrane region" description="Helical" evidence="1">
    <location>
        <begin position="115"/>
        <end position="135"/>
    </location>
</feature>
<evidence type="ECO:0000313" key="3">
    <source>
        <dbReference type="Proteomes" id="UP000570517"/>
    </source>
</evidence>
<keyword evidence="1" id="KW-0472">Membrane</keyword>
<dbReference type="EMBL" id="JABFYL010000045">
    <property type="protein sequence ID" value="NVN52836.1"/>
    <property type="molecule type" value="Genomic_DNA"/>
</dbReference>
<dbReference type="Proteomes" id="UP000570517">
    <property type="component" value="Unassembled WGS sequence"/>
</dbReference>
<accession>A0A850PZB3</accession>
<dbReference type="AlphaFoldDB" id="A0A850PZB3"/>
<dbReference type="RefSeq" id="WP_178361050.1">
    <property type="nucleotide sequence ID" value="NZ_JABFYL010000045.1"/>
</dbReference>
<protein>
    <submittedName>
        <fullName evidence="2">Uncharacterized protein</fullName>
    </submittedName>
</protein>
<feature type="transmembrane region" description="Helical" evidence="1">
    <location>
        <begin position="6"/>
        <end position="25"/>
    </location>
</feature>
<proteinExistence type="predicted"/>
<keyword evidence="1" id="KW-0812">Transmembrane</keyword>
<evidence type="ECO:0000256" key="1">
    <source>
        <dbReference type="SAM" id="Phobius"/>
    </source>
</evidence>
<evidence type="ECO:0000313" key="2">
    <source>
        <dbReference type="EMBL" id="NVN52836.1"/>
    </source>
</evidence>